<evidence type="ECO:0000313" key="1">
    <source>
        <dbReference type="EMBL" id="VEL18119.1"/>
    </source>
</evidence>
<dbReference type="EMBL" id="CAAALY010035711">
    <property type="protein sequence ID" value="VEL18119.1"/>
    <property type="molecule type" value="Genomic_DNA"/>
</dbReference>
<evidence type="ECO:0000313" key="2">
    <source>
        <dbReference type="Proteomes" id="UP000784294"/>
    </source>
</evidence>
<name>A0A3S5CG08_9PLAT</name>
<organism evidence="1 2">
    <name type="scientific">Protopolystoma xenopodis</name>
    <dbReference type="NCBI Taxonomy" id="117903"/>
    <lineage>
        <taxon>Eukaryota</taxon>
        <taxon>Metazoa</taxon>
        <taxon>Spiralia</taxon>
        <taxon>Lophotrochozoa</taxon>
        <taxon>Platyhelminthes</taxon>
        <taxon>Monogenea</taxon>
        <taxon>Polyopisthocotylea</taxon>
        <taxon>Polystomatidea</taxon>
        <taxon>Polystomatidae</taxon>
        <taxon>Protopolystoma</taxon>
    </lineage>
</organism>
<proteinExistence type="predicted"/>
<dbReference type="AlphaFoldDB" id="A0A3S5CG08"/>
<accession>A0A3S5CG08</accession>
<sequence length="121" mass="13586">MPISRQRQQDRASDWLIGASVLANHCRLLEARAAQLTSLLARTQTDQIEPIVDEILCLPSGIVDRRNFFTDIPGRYISKQLSLSSYAALWLPLENLAGALMRPSLSGKRSPTWMRALFCDT</sequence>
<protein>
    <submittedName>
        <fullName evidence="1">Uncharacterized protein</fullName>
    </submittedName>
</protein>
<gene>
    <name evidence="1" type="ORF">PXEA_LOCUS11559</name>
</gene>
<dbReference type="Proteomes" id="UP000784294">
    <property type="component" value="Unassembled WGS sequence"/>
</dbReference>
<keyword evidence="2" id="KW-1185">Reference proteome</keyword>
<comment type="caution">
    <text evidence="1">The sequence shown here is derived from an EMBL/GenBank/DDBJ whole genome shotgun (WGS) entry which is preliminary data.</text>
</comment>
<reference evidence="1" key="1">
    <citation type="submission" date="2018-11" db="EMBL/GenBank/DDBJ databases">
        <authorList>
            <consortium name="Pathogen Informatics"/>
        </authorList>
    </citation>
    <scope>NUCLEOTIDE SEQUENCE</scope>
</reference>